<reference evidence="2 3" key="1">
    <citation type="submission" date="2017-09" db="EMBL/GenBank/DDBJ databases">
        <authorList>
            <person name="Varghese N."/>
            <person name="Submissions S."/>
        </authorList>
    </citation>
    <scope>NUCLEOTIDE SEQUENCE [LARGE SCALE GENOMIC DNA]</scope>
    <source>
        <strain evidence="2 3">OK806</strain>
    </source>
</reference>
<feature type="domain" description="Carboxymuconolactone decarboxylase-like" evidence="1">
    <location>
        <begin position="45"/>
        <end position="108"/>
    </location>
</feature>
<comment type="caution">
    <text evidence="2">The sequence shown here is derived from an EMBL/GenBank/DDBJ whole genome shotgun (WGS) entry which is preliminary data.</text>
</comment>
<dbReference type="InterPro" id="IPR003779">
    <property type="entry name" value="CMD-like"/>
</dbReference>
<keyword evidence="2" id="KW-0575">Peroxidase</keyword>
<dbReference type="PANTHER" id="PTHR35446">
    <property type="entry name" value="SI:CH211-175M2.5"/>
    <property type="match status" value="1"/>
</dbReference>
<dbReference type="NCBIfam" id="TIGR00778">
    <property type="entry name" value="ahpD_dom"/>
    <property type="match status" value="1"/>
</dbReference>
<gene>
    <name evidence="2" type="ORF">SAMN05446927_3868</name>
</gene>
<dbReference type="PANTHER" id="PTHR35446:SF3">
    <property type="entry name" value="CMD DOMAIN-CONTAINING PROTEIN"/>
    <property type="match status" value="1"/>
</dbReference>
<dbReference type="AlphaFoldDB" id="A0A7Z7I804"/>
<organism evidence="2 3">
    <name type="scientific">Caballeronia arationis</name>
    <dbReference type="NCBI Taxonomy" id="1777142"/>
    <lineage>
        <taxon>Bacteria</taxon>
        <taxon>Pseudomonadati</taxon>
        <taxon>Pseudomonadota</taxon>
        <taxon>Betaproteobacteria</taxon>
        <taxon>Burkholderiales</taxon>
        <taxon>Burkholderiaceae</taxon>
        <taxon>Caballeronia</taxon>
    </lineage>
</organism>
<keyword evidence="3" id="KW-1185">Reference proteome</keyword>
<evidence type="ECO:0000259" key="1">
    <source>
        <dbReference type="Pfam" id="PF02627"/>
    </source>
</evidence>
<dbReference type="Pfam" id="PF02627">
    <property type="entry name" value="CMD"/>
    <property type="match status" value="1"/>
</dbReference>
<dbReference type="InterPro" id="IPR029032">
    <property type="entry name" value="AhpD-like"/>
</dbReference>
<dbReference type="RefSeq" id="WP_097190117.1">
    <property type="nucleotide sequence ID" value="NZ_OCSU01000002.1"/>
</dbReference>
<evidence type="ECO:0000313" key="3">
    <source>
        <dbReference type="Proteomes" id="UP000219522"/>
    </source>
</evidence>
<dbReference type="Proteomes" id="UP000219522">
    <property type="component" value="Unassembled WGS sequence"/>
</dbReference>
<dbReference type="Gene3D" id="1.20.1290.10">
    <property type="entry name" value="AhpD-like"/>
    <property type="match status" value="1"/>
</dbReference>
<proteinExistence type="predicted"/>
<protein>
    <submittedName>
        <fullName evidence="2">Uncharacterized peroxidase-related enzyme</fullName>
    </submittedName>
</protein>
<evidence type="ECO:0000313" key="2">
    <source>
        <dbReference type="EMBL" id="SOE80632.1"/>
    </source>
</evidence>
<accession>A0A7Z7I804</accession>
<keyword evidence="2" id="KW-0560">Oxidoreductase</keyword>
<name>A0A7Z7I804_9BURK</name>
<sequence length="186" mass="19844">MSRMYLHTAETAPSESRPFLERSLANNGFLPNLVATLANSPAATSAYFTLGEINAKGSLSLAEREIVQIVAATVHGCGFCVAGHTAVALKKAQLSDRIVQAARDGEQIKDDRLNAVASLTREIISSRGAVSDSALTAFKQAGFSDQNALDVVLGVSLATLCNFANNLAETELNPQMNSYRWDPKES</sequence>
<dbReference type="GO" id="GO:0051920">
    <property type="term" value="F:peroxiredoxin activity"/>
    <property type="evidence" value="ECO:0007669"/>
    <property type="project" value="InterPro"/>
</dbReference>
<dbReference type="SUPFAM" id="SSF69118">
    <property type="entry name" value="AhpD-like"/>
    <property type="match status" value="1"/>
</dbReference>
<dbReference type="EMBL" id="OCSU01000002">
    <property type="protein sequence ID" value="SOE80632.1"/>
    <property type="molecule type" value="Genomic_DNA"/>
</dbReference>
<dbReference type="InterPro" id="IPR004675">
    <property type="entry name" value="AhpD_core"/>
</dbReference>